<keyword evidence="1" id="KW-0808">Transferase</keyword>
<dbReference type="Proteomes" id="UP000184612">
    <property type="component" value="Unassembled WGS sequence"/>
</dbReference>
<dbReference type="InterPro" id="IPR039498">
    <property type="entry name" value="NTP_transf_5"/>
</dbReference>
<keyword evidence="2" id="KW-1185">Reference proteome</keyword>
<protein>
    <submittedName>
        <fullName evidence="1">Uncharacterized nucleotidyltransferase</fullName>
    </submittedName>
</protein>
<sequence length="499" mass="58816">MTIENEVILKSVIDISSLQNIDLESVNWSKVVDILVEKKLMLFLYPKIKKYIVDEQMDSYERIYKNLYQVIDRQIDEIKNIQKKLSNCGIEAMFVKGVFLSKAAFNSLYARQCADIDILVNREDMVSAYNSVYELGYRFWTGNDENGEPLLSEKPDYLFSDDYHEFVCLKKGKGYNDNNNVIIEIKYATSAIPYKYIMDFQENFQIEDVDDVKIKTFDIPFTLIHICAHLYVNTQCEDGYLNDGMFRDLVDLKMFLYRHENIDWKFIYKKAKEYEIVHELYFALYSVNSVWPNTVSEEIVECFSPRNITYAYNGNEFGELHNWKIDIVTRCFDEKLRLKQYSELYKTDIFSDVNTPVIVSDGSMHPFLMEKDDIQIRLFISYDYANSCIKLITLFDLEMFKQENFYFFITVVDNDASQDLIERTISNHKKLCRTNLKGTWETYDYHKQGINFINIKTEEIFSSQCDKVYILIDTYKAIGEGGFRGTGVKEKYIICNTTK</sequence>
<dbReference type="OrthoDB" id="9773927at2"/>
<proteinExistence type="predicted"/>
<dbReference type="AlphaFoldDB" id="A0A1M7XWH4"/>
<name>A0A1M7XWH4_9FIRM</name>
<organism evidence="1 2">
    <name type="scientific">Anaerocolumna xylanovorans DSM 12503</name>
    <dbReference type="NCBI Taxonomy" id="1121345"/>
    <lineage>
        <taxon>Bacteria</taxon>
        <taxon>Bacillati</taxon>
        <taxon>Bacillota</taxon>
        <taxon>Clostridia</taxon>
        <taxon>Lachnospirales</taxon>
        <taxon>Lachnospiraceae</taxon>
        <taxon>Anaerocolumna</taxon>
    </lineage>
</organism>
<gene>
    <name evidence="1" type="ORF">SAMN02745217_00096</name>
</gene>
<evidence type="ECO:0000313" key="2">
    <source>
        <dbReference type="Proteomes" id="UP000184612"/>
    </source>
</evidence>
<dbReference type="RefSeq" id="WP_073586858.1">
    <property type="nucleotide sequence ID" value="NZ_FRFD01000003.1"/>
</dbReference>
<accession>A0A1M7XWH4</accession>
<evidence type="ECO:0000313" key="1">
    <source>
        <dbReference type="EMBL" id="SHO43102.1"/>
    </source>
</evidence>
<reference evidence="1 2" key="1">
    <citation type="submission" date="2016-12" db="EMBL/GenBank/DDBJ databases">
        <authorList>
            <person name="Song W.-J."/>
            <person name="Kurnit D.M."/>
        </authorList>
    </citation>
    <scope>NUCLEOTIDE SEQUENCE [LARGE SCALE GENOMIC DNA]</scope>
    <source>
        <strain evidence="1 2">DSM 12503</strain>
    </source>
</reference>
<dbReference type="GO" id="GO:0016740">
    <property type="term" value="F:transferase activity"/>
    <property type="evidence" value="ECO:0007669"/>
    <property type="project" value="UniProtKB-KW"/>
</dbReference>
<dbReference type="STRING" id="1121345.SAMN02745217_00096"/>
<dbReference type="Pfam" id="PF14907">
    <property type="entry name" value="NTP_transf_5"/>
    <property type="match status" value="1"/>
</dbReference>
<dbReference type="EMBL" id="FRFD01000003">
    <property type="protein sequence ID" value="SHO43102.1"/>
    <property type="molecule type" value="Genomic_DNA"/>
</dbReference>